<feature type="domain" description="Glycylpeptide N-tetradecanoyltransferase C-terminal" evidence="10">
    <location>
        <begin position="204"/>
        <end position="386"/>
    </location>
</feature>
<dbReference type="Proteomes" id="UP001210925">
    <property type="component" value="Unassembled WGS sequence"/>
</dbReference>
<comment type="caution">
    <text evidence="11">The sequence shown here is derived from an EMBL/GenBank/DDBJ whole genome shotgun (WGS) entry which is preliminary data.</text>
</comment>
<gene>
    <name evidence="11" type="primary">NMT1_3</name>
    <name evidence="11" type="ORF">HK103_004841</name>
</gene>
<dbReference type="Gene3D" id="3.40.630.170">
    <property type="match status" value="1"/>
</dbReference>
<keyword evidence="5 6" id="KW-0012">Acyltransferase</keyword>
<evidence type="ECO:0000313" key="11">
    <source>
        <dbReference type="EMBL" id="KAJ3257287.1"/>
    </source>
</evidence>
<dbReference type="InterPro" id="IPR022676">
    <property type="entry name" value="NMT_N"/>
</dbReference>
<feature type="compositionally biased region" description="Basic and acidic residues" evidence="8">
    <location>
        <begin position="1"/>
        <end position="13"/>
    </location>
</feature>
<dbReference type="InterPro" id="IPR022678">
    <property type="entry name" value="NMT_CS"/>
</dbReference>
<dbReference type="PROSITE" id="PS00976">
    <property type="entry name" value="NMT_2"/>
    <property type="match status" value="1"/>
</dbReference>
<proteinExistence type="inferred from homology"/>
<keyword evidence="4 6" id="KW-0808">Transferase</keyword>
<evidence type="ECO:0000256" key="6">
    <source>
        <dbReference type="RuleBase" id="RU000586"/>
    </source>
</evidence>
<dbReference type="Pfam" id="PF01233">
    <property type="entry name" value="NMT"/>
    <property type="match status" value="1"/>
</dbReference>
<organism evidence="11 12">
    <name type="scientific">Boothiomyces macroporosus</name>
    <dbReference type="NCBI Taxonomy" id="261099"/>
    <lineage>
        <taxon>Eukaryota</taxon>
        <taxon>Fungi</taxon>
        <taxon>Fungi incertae sedis</taxon>
        <taxon>Chytridiomycota</taxon>
        <taxon>Chytridiomycota incertae sedis</taxon>
        <taxon>Chytridiomycetes</taxon>
        <taxon>Rhizophydiales</taxon>
        <taxon>Terramycetaceae</taxon>
        <taxon>Boothiomyces</taxon>
    </lineage>
</organism>
<evidence type="ECO:0000256" key="3">
    <source>
        <dbReference type="ARBA" id="ARBA00022240"/>
    </source>
</evidence>
<evidence type="ECO:0000259" key="10">
    <source>
        <dbReference type="Pfam" id="PF02799"/>
    </source>
</evidence>
<dbReference type="AlphaFoldDB" id="A0AAD5UIZ5"/>
<reference evidence="11" key="1">
    <citation type="submission" date="2020-05" db="EMBL/GenBank/DDBJ databases">
        <title>Phylogenomic resolution of chytrid fungi.</title>
        <authorList>
            <person name="Stajich J.E."/>
            <person name="Amses K."/>
            <person name="Simmons R."/>
            <person name="Seto K."/>
            <person name="Myers J."/>
            <person name="Bonds A."/>
            <person name="Quandt C.A."/>
            <person name="Barry K."/>
            <person name="Liu P."/>
            <person name="Grigoriev I."/>
            <person name="Longcore J.E."/>
            <person name="James T.Y."/>
        </authorList>
    </citation>
    <scope>NUCLEOTIDE SEQUENCE</scope>
    <source>
        <strain evidence="11">PLAUS21</strain>
    </source>
</reference>
<feature type="domain" description="Glycylpeptide N-tetradecanoyltransferase N-terminal" evidence="9">
    <location>
        <begin position="34"/>
        <end position="190"/>
    </location>
</feature>
<dbReference type="FunFam" id="3.40.630.170:FF:000003">
    <property type="entry name" value="Glycylpeptide N-tetradecanoyltransferase"/>
    <property type="match status" value="1"/>
</dbReference>
<dbReference type="FunFam" id="3.40.630.30:FF:000042">
    <property type="entry name" value="Glycylpeptide N-tetradecanoyltransferase"/>
    <property type="match status" value="1"/>
</dbReference>
<sequence length="395" mass="45849">MQSKEKKEKEAHKFWNTQPVPQNESDVQEDGVIEHKEVSDIKQEPYKLPSDFEWYLVDINNEKDRTDVYTLLSQNYVEDSDAVFRFDYSPEFLQWALQPPGWKQDWHLGVRVASNKKIVAFISGIPANLSVHESKLHLVEINFLCVHKKLRSKRLAPVLIKEITRRVNLTGIFQAVYTAGVNLPTPISICRYFHRPLNPKKLCEVGFSQLPHNTTMASHIKKYKLDVSFLNLQPMQEGDVSQVTALLNEFLSQFEFHQVFSEEEVRHMMLPIKDVVFSYVAKDENDNVTDFTAFYSLPSSIARNPKHTHIHAAYLFYYAPKGLGKDQTRSRHLMNDTLILAKQANFDVVNCLGLSHNQQFLDELKFGKGDGYLHYYLYNYRCKTIQPEQMGLVML</sequence>
<feature type="compositionally biased region" description="Polar residues" evidence="8">
    <location>
        <begin position="15"/>
        <end position="25"/>
    </location>
</feature>
<evidence type="ECO:0000313" key="12">
    <source>
        <dbReference type="Proteomes" id="UP001210925"/>
    </source>
</evidence>
<dbReference type="EC" id="2.3.1.97" evidence="2 6"/>
<dbReference type="SUPFAM" id="SSF55729">
    <property type="entry name" value="Acyl-CoA N-acyltransferases (Nat)"/>
    <property type="match status" value="2"/>
</dbReference>
<comment type="similarity">
    <text evidence="1 7">Belongs to the NMT family.</text>
</comment>
<evidence type="ECO:0000256" key="7">
    <source>
        <dbReference type="RuleBase" id="RU004178"/>
    </source>
</evidence>
<protein>
    <recommendedName>
        <fullName evidence="3 6">Glycylpeptide N-tetradecanoyltransferase</fullName>
        <ecNumber evidence="2 6">2.3.1.97</ecNumber>
    </recommendedName>
</protein>
<dbReference type="GO" id="GO:0004379">
    <property type="term" value="F:glycylpeptide N-tetradecanoyltransferase activity"/>
    <property type="evidence" value="ECO:0007669"/>
    <property type="project" value="UniProtKB-EC"/>
</dbReference>
<dbReference type="PIRSF" id="PIRSF015892">
    <property type="entry name" value="N-myristl_transf"/>
    <property type="match status" value="1"/>
</dbReference>
<name>A0AAD5UIZ5_9FUNG</name>
<dbReference type="InterPro" id="IPR016181">
    <property type="entry name" value="Acyl_CoA_acyltransferase"/>
</dbReference>
<evidence type="ECO:0000256" key="2">
    <source>
        <dbReference type="ARBA" id="ARBA00012923"/>
    </source>
</evidence>
<dbReference type="InterPro" id="IPR022677">
    <property type="entry name" value="NMT_C"/>
</dbReference>
<comment type="catalytic activity">
    <reaction evidence="6">
        <text>N-terminal glycyl-[protein] + tetradecanoyl-CoA = N-tetradecanoylglycyl-[protein] + CoA + H(+)</text>
        <dbReference type="Rhea" id="RHEA:15521"/>
        <dbReference type="Rhea" id="RHEA-COMP:12666"/>
        <dbReference type="Rhea" id="RHEA-COMP:12667"/>
        <dbReference type="ChEBI" id="CHEBI:15378"/>
        <dbReference type="ChEBI" id="CHEBI:57287"/>
        <dbReference type="ChEBI" id="CHEBI:57385"/>
        <dbReference type="ChEBI" id="CHEBI:64723"/>
        <dbReference type="ChEBI" id="CHEBI:133050"/>
        <dbReference type="EC" id="2.3.1.97"/>
    </reaction>
</comment>
<evidence type="ECO:0000256" key="5">
    <source>
        <dbReference type="ARBA" id="ARBA00023315"/>
    </source>
</evidence>
<dbReference type="EMBL" id="JADGKB010000040">
    <property type="protein sequence ID" value="KAJ3257287.1"/>
    <property type="molecule type" value="Genomic_DNA"/>
</dbReference>
<comment type="function">
    <text evidence="6">Adds a myristoyl group to the N-terminal glycine residue of certain cellular proteins.</text>
</comment>
<dbReference type="PROSITE" id="PS00975">
    <property type="entry name" value="NMT_1"/>
    <property type="match status" value="1"/>
</dbReference>
<evidence type="ECO:0000256" key="4">
    <source>
        <dbReference type="ARBA" id="ARBA00022679"/>
    </source>
</evidence>
<dbReference type="PANTHER" id="PTHR11377">
    <property type="entry name" value="N-MYRISTOYL TRANSFERASE"/>
    <property type="match status" value="1"/>
</dbReference>
<evidence type="ECO:0000256" key="1">
    <source>
        <dbReference type="ARBA" id="ARBA00009469"/>
    </source>
</evidence>
<dbReference type="InterPro" id="IPR000903">
    <property type="entry name" value="NMT"/>
</dbReference>
<keyword evidence="12" id="KW-1185">Reference proteome</keyword>
<accession>A0AAD5UIZ5</accession>
<evidence type="ECO:0000259" key="9">
    <source>
        <dbReference type="Pfam" id="PF01233"/>
    </source>
</evidence>
<dbReference type="Pfam" id="PF02799">
    <property type="entry name" value="NMT_C"/>
    <property type="match status" value="1"/>
</dbReference>
<evidence type="ECO:0000256" key="8">
    <source>
        <dbReference type="SAM" id="MobiDB-lite"/>
    </source>
</evidence>
<dbReference type="GO" id="GO:0005737">
    <property type="term" value="C:cytoplasm"/>
    <property type="evidence" value="ECO:0007669"/>
    <property type="project" value="TreeGrafter"/>
</dbReference>
<dbReference type="PANTHER" id="PTHR11377:SF5">
    <property type="entry name" value="GLYCYLPEPTIDE N-TETRADECANOYLTRANSFERASE"/>
    <property type="match status" value="1"/>
</dbReference>
<feature type="region of interest" description="Disordered" evidence="8">
    <location>
        <begin position="1"/>
        <end position="31"/>
    </location>
</feature>